<name>A0A161Q1R0_9BACL</name>
<proteinExistence type="predicted"/>
<evidence type="ECO:0000313" key="3">
    <source>
        <dbReference type="EMBL" id="OPG16739.1"/>
    </source>
</evidence>
<evidence type="ECO:0000256" key="1">
    <source>
        <dbReference type="SAM" id="SignalP"/>
    </source>
</evidence>
<feature type="chain" id="PRO_5038292884" evidence="1">
    <location>
        <begin position="24"/>
        <end position="233"/>
    </location>
</feature>
<evidence type="ECO:0000313" key="2">
    <source>
        <dbReference type="EMBL" id="OAG94010.1"/>
    </source>
</evidence>
<protein>
    <submittedName>
        <fullName evidence="3">Stage II sporulation protein R</fullName>
    </submittedName>
</protein>
<organism evidence="2 4">
    <name type="scientific">Ferroacidibacillus organovorans</name>
    <dbReference type="NCBI Taxonomy" id="1765683"/>
    <lineage>
        <taxon>Bacteria</taxon>
        <taxon>Bacillati</taxon>
        <taxon>Bacillota</taxon>
        <taxon>Bacilli</taxon>
        <taxon>Bacillales</taxon>
        <taxon>Alicyclobacillaceae</taxon>
        <taxon>Ferroacidibacillus</taxon>
    </lineage>
</organism>
<evidence type="ECO:0000313" key="4">
    <source>
        <dbReference type="Proteomes" id="UP000077421"/>
    </source>
</evidence>
<evidence type="ECO:0000313" key="5">
    <source>
        <dbReference type="Proteomes" id="UP000190229"/>
    </source>
</evidence>
<dbReference type="InterPro" id="IPR014202">
    <property type="entry name" value="Spore_II_R"/>
</dbReference>
<comment type="caution">
    <text evidence="2">The sequence shown here is derived from an EMBL/GenBank/DDBJ whole genome shotgun (WGS) entry which is preliminary data.</text>
</comment>
<dbReference type="STRING" id="1765683.B2M26_05100"/>
<reference evidence="2 4" key="1">
    <citation type="submission" date="2016-02" db="EMBL/GenBank/DDBJ databases">
        <title>Draft genome sequence of Acidibacillus ferrooxidans SLC66.</title>
        <authorList>
            <person name="Oliveira G."/>
            <person name="Nancucheo I."/>
            <person name="Dall'Agnol H."/>
            <person name="Johnson B."/>
            <person name="Oliveira R."/>
            <person name="Nunes G.L."/>
            <person name="Tzotzos G."/>
            <person name="Orellana S.C."/>
            <person name="Salim A.C."/>
            <person name="Araujo F.M."/>
        </authorList>
    </citation>
    <scope>NUCLEOTIDE SEQUENCE [LARGE SCALE GENOMIC DNA]</scope>
    <source>
        <strain evidence="2 4">SLC66</strain>
    </source>
</reference>
<gene>
    <name evidence="2" type="ORF">AYW79_07740</name>
    <name evidence="3" type="ORF">B2M26_05100</name>
</gene>
<keyword evidence="5" id="KW-1185">Reference proteome</keyword>
<dbReference type="OrthoDB" id="9793324at2"/>
<sequence length="233" mass="25099">MRWIVVLMLIAMGSFGYMSQAKSQNAPMNTVDAFVGPNAAVIPSDALRLRIIANSNSPADQNVKQQIRDEVINLIGARMAHVTSRAEAKQVLEQAVPTVEALATAKLRSEGFPYTAQTAVTPTAFPAKLYGNRVYPAGTYMALRVILGRGAGQNWWCVLFPPLCFVALADGDAVAATQSFPDYPPLAVTHILQPNGKTATVALRLAVVDYGELWLKEGIATVQRLFSANARGL</sequence>
<feature type="signal peptide" evidence="1">
    <location>
        <begin position="1"/>
        <end position="23"/>
    </location>
</feature>
<reference evidence="3 5" key="2">
    <citation type="submission" date="2017-02" db="EMBL/GenBank/DDBJ databases">
        <title>Draft genome of Acidibacillus ferrooxidans Huett2.</title>
        <authorList>
            <person name="Schopf S."/>
        </authorList>
    </citation>
    <scope>NUCLEOTIDE SEQUENCE [LARGE SCALE GENOMIC DNA]</scope>
    <source>
        <strain evidence="3 5">Huett2</strain>
    </source>
</reference>
<keyword evidence="1" id="KW-0732">Signal</keyword>
<dbReference type="EMBL" id="LSUQ01000018">
    <property type="protein sequence ID" value="OAG94010.1"/>
    <property type="molecule type" value="Genomic_DNA"/>
</dbReference>
<accession>A0A161Q1R0</accession>
<dbReference type="Proteomes" id="UP000190229">
    <property type="component" value="Unassembled WGS sequence"/>
</dbReference>
<dbReference type="AlphaFoldDB" id="A0A161Q1R0"/>
<dbReference type="Proteomes" id="UP000077421">
    <property type="component" value="Unassembled WGS sequence"/>
</dbReference>
<dbReference type="EMBL" id="MWPS01000014">
    <property type="protein sequence ID" value="OPG16739.1"/>
    <property type="molecule type" value="Genomic_DNA"/>
</dbReference>
<dbReference type="Pfam" id="PF09551">
    <property type="entry name" value="Spore_II_R"/>
    <property type="match status" value="1"/>
</dbReference>
<dbReference type="RefSeq" id="WP_067564110.1">
    <property type="nucleotide sequence ID" value="NZ_LSUQ01000018.1"/>
</dbReference>
<dbReference type="NCBIfam" id="TIGR02837">
    <property type="entry name" value="spore_II_R"/>
    <property type="match status" value="1"/>
</dbReference>